<dbReference type="EMBL" id="CAAE01014705">
    <property type="protein sequence ID" value="CAG03064.1"/>
    <property type="molecule type" value="Genomic_DNA"/>
</dbReference>
<dbReference type="InterPro" id="IPR036770">
    <property type="entry name" value="Ankyrin_rpt-contain_sf"/>
</dbReference>
<dbReference type="Pfam" id="PF12796">
    <property type="entry name" value="Ank_2"/>
    <property type="match status" value="1"/>
</dbReference>
<dbReference type="OrthoDB" id="194358at2759"/>
<comment type="caution">
    <text evidence="1">The sequence shown here is derived from an EMBL/GenBank/DDBJ whole genome shotgun (WGS) entry which is preliminary data.</text>
</comment>
<reference evidence="1" key="2">
    <citation type="submission" date="2004-02" db="EMBL/GenBank/DDBJ databases">
        <authorList>
            <consortium name="Genoscope"/>
            <consortium name="Whitehead Institute Centre for Genome Research"/>
        </authorList>
    </citation>
    <scope>NUCLEOTIDE SEQUENCE</scope>
</reference>
<protein>
    <submittedName>
        <fullName evidence="1">(spotted green pufferfish) hypothetical protein</fullName>
    </submittedName>
</protein>
<dbReference type="AlphaFoldDB" id="Q4S8G8"/>
<accession>Q4S8G8</accession>
<proteinExistence type="predicted"/>
<dbReference type="SUPFAM" id="SSF48403">
    <property type="entry name" value="Ankyrin repeat"/>
    <property type="match status" value="1"/>
</dbReference>
<dbReference type="KEGG" id="tng:GSTEN00022343G001"/>
<dbReference type="InterPro" id="IPR002110">
    <property type="entry name" value="Ankyrin_rpt"/>
</dbReference>
<dbReference type="Gene3D" id="1.25.40.20">
    <property type="entry name" value="Ankyrin repeat-containing domain"/>
    <property type="match status" value="1"/>
</dbReference>
<organism evidence="1">
    <name type="scientific">Tetraodon nigroviridis</name>
    <name type="common">Spotted green pufferfish</name>
    <name type="synonym">Chelonodon nigroviridis</name>
    <dbReference type="NCBI Taxonomy" id="99883"/>
    <lineage>
        <taxon>Eukaryota</taxon>
        <taxon>Metazoa</taxon>
        <taxon>Chordata</taxon>
        <taxon>Craniata</taxon>
        <taxon>Vertebrata</taxon>
        <taxon>Euteleostomi</taxon>
        <taxon>Actinopterygii</taxon>
        <taxon>Neopterygii</taxon>
        <taxon>Teleostei</taxon>
        <taxon>Neoteleostei</taxon>
        <taxon>Acanthomorphata</taxon>
        <taxon>Eupercaria</taxon>
        <taxon>Tetraodontiformes</taxon>
        <taxon>Tetradontoidea</taxon>
        <taxon>Tetraodontidae</taxon>
        <taxon>Tetraodon</taxon>
    </lineage>
</organism>
<evidence type="ECO:0000313" key="1">
    <source>
        <dbReference type="EMBL" id="CAG03064.1"/>
    </source>
</evidence>
<gene>
    <name evidence="1" type="ORF">GSTENG00022343001</name>
</gene>
<name>Q4S8G8_TETNG</name>
<reference evidence="1" key="1">
    <citation type="journal article" date="2004" name="Nature">
        <title>Genome duplication in the teleost fish Tetraodon nigroviridis reveals the early vertebrate proto-karyotype.</title>
        <authorList>
            <person name="Jaillon O."/>
            <person name="Aury J.-M."/>
            <person name="Brunet F."/>
            <person name="Petit J.-L."/>
            <person name="Stange-Thomann N."/>
            <person name="Mauceli E."/>
            <person name="Bouneau L."/>
            <person name="Fischer C."/>
            <person name="Ozouf-Costaz C."/>
            <person name="Bernot A."/>
            <person name="Nicaud S."/>
            <person name="Jaffe D."/>
            <person name="Fisher S."/>
            <person name="Lutfalla G."/>
            <person name="Dossat C."/>
            <person name="Segurens B."/>
            <person name="Dasilva C."/>
            <person name="Salanoubat M."/>
            <person name="Levy M."/>
            <person name="Boudet N."/>
            <person name="Castellano S."/>
            <person name="Anthouard V."/>
            <person name="Jubin C."/>
            <person name="Castelli V."/>
            <person name="Katinka M."/>
            <person name="Vacherie B."/>
            <person name="Biemont C."/>
            <person name="Skalli Z."/>
            <person name="Cattolico L."/>
            <person name="Poulain J."/>
            <person name="De Berardinis V."/>
            <person name="Cruaud C."/>
            <person name="Duprat S."/>
            <person name="Brottier P."/>
            <person name="Coutanceau J.-P."/>
            <person name="Gouzy J."/>
            <person name="Parra G."/>
            <person name="Lardier G."/>
            <person name="Chapple C."/>
            <person name="McKernan K.J."/>
            <person name="McEwan P."/>
            <person name="Bosak S."/>
            <person name="Kellis M."/>
            <person name="Volff J.-N."/>
            <person name="Guigo R."/>
            <person name="Zody M.C."/>
            <person name="Mesirov J."/>
            <person name="Lindblad-Toh K."/>
            <person name="Birren B."/>
            <person name="Nusbaum C."/>
            <person name="Kahn D."/>
            <person name="Robinson-Rechavi M."/>
            <person name="Laudet V."/>
            <person name="Schachter V."/>
            <person name="Quetier F."/>
            <person name="Saurin W."/>
            <person name="Scarpelli C."/>
            <person name="Wincker P."/>
            <person name="Lander E.S."/>
            <person name="Weissenbach J."/>
            <person name="Roest Crollius H."/>
        </authorList>
    </citation>
    <scope>NUCLEOTIDE SEQUENCE [LARGE SCALE GENOMIC DNA]</scope>
</reference>
<sequence>MDFTECYEDTVSSVAAAARTGRWKQVRRLIRRGFSVDCRDNRGWNALHEAAAAGSKECVREIMSSVSGENHTCTS</sequence>